<organism evidence="2 3">
    <name type="scientific">Hymenobacter roseosalivarius DSM 11622</name>
    <dbReference type="NCBI Taxonomy" id="645990"/>
    <lineage>
        <taxon>Bacteria</taxon>
        <taxon>Pseudomonadati</taxon>
        <taxon>Bacteroidota</taxon>
        <taxon>Cytophagia</taxon>
        <taxon>Cytophagales</taxon>
        <taxon>Hymenobacteraceae</taxon>
        <taxon>Hymenobacter</taxon>
    </lineage>
</organism>
<reference evidence="2 3" key="1">
    <citation type="submission" date="2017-04" db="EMBL/GenBank/DDBJ databases">
        <authorList>
            <person name="Afonso C.L."/>
            <person name="Miller P.J."/>
            <person name="Scott M.A."/>
            <person name="Spackman E."/>
            <person name="Goraichik I."/>
            <person name="Dimitrov K.M."/>
            <person name="Suarez D.L."/>
            <person name="Swayne D.E."/>
        </authorList>
    </citation>
    <scope>NUCLEOTIDE SEQUENCE [LARGE SCALE GENOMIC DNA]</scope>
    <source>
        <strain evidence="2 3">DSM 11622</strain>
    </source>
</reference>
<gene>
    <name evidence="2" type="ORF">SAMN00120144_3670</name>
</gene>
<protein>
    <submittedName>
        <fullName evidence="2">Uncharacterized protein</fullName>
    </submittedName>
</protein>
<proteinExistence type="predicted"/>
<keyword evidence="3" id="KW-1185">Reference proteome</keyword>
<evidence type="ECO:0000256" key="1">
    <source>
        <dbReference type="SAM" id="MobiDB-lite"/>
    </source>
</evidence>
<name>A0A1W1W0Y7_9BACT</name>
<sequence>MNAFTRTPLRWLGKAEQGQQPEEQEQSSYVGAEWEAYKGKKNKNAS</sequence>
<feature type="region of interest" description="Disordered" evidence="1">
    <location>
        <begin position="1"/>
        <end position="31"/>
    </location>
</feature>
<dbReference type="STRING" id="645990.SAMN00120144_3670"/>
<dbReference type="EMBL" id="FWWW01000090">
    <property type="protein sequence ID" value="SMB99021.1"/>
    <property type="molecule type" value="Genomic_DNA"/>
</dbReference>
<dbReference type="AlphaFoldDB" id="A0A1W1W0Y7"/>
<accession>A0A1W1W0Y7</accession>
<evidence type="ECO:0000313" key="2">
    <source>
        <dbReference type="EMBL" id="SMB99021.1"/>
    </source>
</evidence>
<evidence type="ECO:0000313" key="3">
    <source>
        <dbReference type="Proteomes" id="UP000192266"/>
    </source>
</evidence>
<dbReference type="Proteomes" id="UP000192266">
    <property type="component" value="Unassembled WGS sequence"/>
</dbReference>